<evidence type="ECO:0000313" key="2">
    <source>
        <dbReference type="Proteomes" id="UP000310334"/>
    </source>
</evidence>
<comment type="caution">
    <text evidence="1">The sequence shown here is derived from an EMBL/GenBank/DDBJ whole genome shotgun (WGS) entry which is preliminary data.</text>
</comment>
<dbReference type="Proteomes" id="UP000310334">
    <property type="component" value="Unassembled WGS sequence"/>
</dbReference>
<gene>
    <name evidence="1" type="ORF">E6W99_25975</name>
</gene>
<protein>
    <submittedName>
        <fullName evidence="1">Uncharacterized protein</fullName>
    </submittedName>
</protein>
<sequence>MKIKTKADIEKFIQRFDDFSQRDDTKLYLTVKDTKHDGTITIMKYDNNVFTYHRKNESFWDIKEQIIESKDLYKLIWKNRKSINKFLKAN</sequence>
<name>A0A4S4BJM4_9BACI</name>
<dbReference type="AlphaFoldDB" id="A0A4S4BJM4"/>
<accession>A0A4S4BJM4</accession>
<dbReference type="EMBL" id="SSNT01000047">
    <property type="protein sequence ID" value="THF73898.1"/>
    <property type="molecule type" value="Genomic_DNA"/>
</dbReference>
<keyword evidence="2" id="KW-1185">Reference proteome</keyword>
<dbReference type="RefSeq" id="WP_136359286.1">
    <property type="nucleotide sequence ID" value="NZ_CP046266.1"/>
</dbReference>
<dbReference type="OrthoDB" id="2936796at2"/>
<evidence type="ECO:0000313" key="1">
    <source>
        <dbReference type="EMBL" id="THF73898.1"/>
    </source>
</evidence>
<reference evidence="1 2" key="1">
    <citation type="submission" date="2019-04" db="EMBL/GenBank/DDBJ databases">
        <title>Bacillus sediminilitoris sp. nov., isolated from a tidal flat sediment on the East China Sea.</title>
        <authorList>
            <person name="Wei Y."/>
            <person name="Mao H."/>
            <person name="Fang J."/>
        </authorList>
    </citation>
    <scope>NUCLEOTIDE SEQUENCE [LARGE SCALE GENOMIC DNA]</scope>
    <source>
        <strain evidence="1 2">DSL-17</strain>
    </source>
</reference>
<proteinExistence type="predicted"/>
<organism evidence="1 2">
    <name type="scientific">Metabacillus sediminilitoris</name>
    <dbReference type="NCBI Taxonomy" id="2567941"/>
    <lineage>
        <taxon>Bacteria</taxon>
        <taxon>Bacillati</taxon>
        <taxon>Bacillota</taxon>
        <taxon>Bacilli</taxon>
        <taxon>Bacillales</taxon>
        <taxon>Bacillaceae</taxon>
        <taxon>Metabacillus</taxon>
    </lineage>
</organism>